<protein>
    <recommendedName>
        <fullName evidence="2">Chromo domain-containing protein</fullName>
    </recommendedName>
</protein>
<dbReference type="SMART" id="SM00298">
    <property type="entry name" value="CHROMO"/>
    <property type="match status" value="1"/>
</dbReference>
<keyword evidence="4" id="KW-1185">Reference proteome</keyword>
<feature type="region of interest" description="Disordered" evidence="1">
    <location>
        <begin position="227"/>
        <end position="279"/>
    </location>
</feature>
<proteinExistence type="predicted"/>
<dbReference type="InterPro" id="IPR016197">
    <property type="entry name" value="Chromo-like_dom_sf"/>
</dbReference>
<evidence type="ECO:0000256" key="1">
    <source>
        <dbReference type="SAM" id="MobiDB-lite"/>
    </source>
</evidence>
<evidence type="ECO:0000313" key="3">
    <source>
        <dbReference type="EMBL" id="KAK4036455.1"/>
    </source>
</evidence>
<dbReference type="Gene3D" id="2.40.50.40">
    <property type="match status" value="1"/>
</dbReference>
<dbReference type="Proteomes" id="UP001234178">
    <property type="component" value="Unassembled WGS sequence"/>
</dbReference>
<dbReference type="InterPro" id="IPR000953">
    <property type="entry name" value="Chromo/chromo_shadow_dom"/>
</dbReference>
<dbReference type="Gene3D" id="3.40.50.140">
    <property type="match status" value="1"/>
</dbReference>
<organism evidence="3 4">
    <name type="scientific">Daphnia magna</name>
    <dbReference type="NCBI Taxonomy" id="35525"/>
    <lineage>
        <taxon>Eukaryota</taxon>
        <taxon>Metazoa</taxon>
        <taxon>Ecdysozoa</taxon>
        <taxon>Arthropoda</taxon>
        <taxon>Crustacea</taxon>
        <taxon>Branchiopoda</taxon>
        <taxon>Diplostraca</taxon>
        <taxon>Cladocera</taxon>
        <taxon>Anomopoda</taxon>
        <taxon>Daphniidae</taxon>
        <taxon>Daphnia</taxon>
    </lineage>
</organism>
<dbReference type="PROSITE" id="PS50013">
    <property type="entry name" value="CHROMO_2"/>
    <property type="match status" value="1"/>
</dbReference>
<feature type="region of interest" description="Disordered" evidence="1">
    <location>
        <begin position="131"/>
        <end position="151"/>
    </location>
</feature>
<evidence type="ECO:0000259" key="2">
    <source>
        <dbReference type="PROSITE" id="PS50013"/>
    </source>
</evidence>
<gene>
    <name evidence="3" type="ORF">OUZ56_028509</name>
</gene>
<feature type="domain" description="Chromo" evidence="2">
    <location>
        <begin position="37"/>
        <end position="98"/>
    </location>
</feature>
<dbReference type="SUPFAM" id="SSF54160">
    <property type="entry name" value="Chromo domain-like"/>
    <property type="match status" value="1"/>
</dbReference>
<accession>A0ABR0B430</accession>
<comment type="caution">
    <text evidence="3">The sequence shown here is derived from an EMBL/GenBank/DDBJ whole genome shotgun (WGS) entry which is preliminary data.</text>
</comment>
<feature type="compositionally biased region" description="Pro residues" evidence="1">
    <location>
        <begin position="233"/>
        <end position="243"/>
    </location>
</feature>
<evidence type="ECO:0000313" key="4">
    <source>
        <dbReference type="Proteomes" id="UP001234178"/>
    </source>
</evidence>
<name>A0ABR0B430_9CRUS</name>
<dbReference type="CDD" id="cd00024">
    <property type="entry name" value="CD_CSD"/>
    <property type="match status" value="1"/>
</dbReference>
<reference evidence="3 4" key="1">
    <citation type="journal article" date="2023" name="Nucleic Acids Res.">
        <title>The hologenome of Daphnia magna reveals possible DNA methylation and microbiome-mediated evolution of the host genome.</title>
        <authorList>
            <person name="Chaturvedi A."/>
            <person name="Li X."/>
            <person name="Dhandapani V."/>
            <person name="Marshall H."/>
            <person name="Kissane S."/>
            <person name="Cuenca-Cambronero M."/>
            <person name="Asole G."/>
            <person name="Calvet F."/>
            <person name="Ruiz-Romero M."/>
            <person name="Marangio P."/>
            <person name="Guigo R."/>
            <person name="Rago D."/>
            <person name="Mirbahai L."/>
            <person name="Eastwood N."/>
            <person name="Colbourne J.K."/>
            <person name="Zhou J."/>
            <person name="Mallon E."/>
            <person name="Orsini L."/>
        </authorList>
    </citation>
    <scope>NUCLEOTIDE SEQUENCE [LARGE SCALE GENOMIC DNA]</scope>
    <source>
        <strain evidence="3">LRV0_1</strain>
    </source>
</reference>
<sequence>MVWIEQVHSLSFTKMPRNHQVPIHQVSSNSYNMYEEFEVESCLSRRVVQLENRRKVQYLLKYVGYDTPEWTDFSNCNNCRSLIREFLRNERAATLDQAGPADVNGEVELDGEALLYCEALLASEASPLGIGDSVGEPEQVSDGQDAPSEPDILLPAVVPPAIFPPAVIPPAILPPAVIPPAIMPPAVETPAIMPPIASKQAQQAMALLGQGFRLLGPVLRHLVASEKAGLPGPSSPLPGPSSPRPGSATPRPGHHSGSPKAGPASTLSSTAGPSKRKKFRSEEKKWKYKICIKFFPLTLFPYLQCKTKGHISKFCPEKANNFPPPVIYPPSFPPPPVILPTYFPPPPLLLPPSFPPPPHYYPRPPFPVPHPTFHYPNFNGFNGACSIHKWNGSFKGQSAFFKMTSVCGHVMSLDFTGRYNQDDSQDLHDILKIENTRSDFILLLLSYIPRESMEFDPG</sequence>
<dbReference type="EMBL" id="JAOYFB010000040">
    <property type="protein sequence ID" value="KAK4036455.1"/>
    <property type="molecule type" value="Genomic_DNA"/>
</dbReference>